<keyword evidence="2" id="KW-1185">Reference proteome</keyword>
<evidence type="ECO:0000313" key="1">
    <source>
        <dbReference type="EMBL" id="MDA0140076.1"/>
    </source>
</evidence>
<proteinExistence type="predicted"/>
<organism evidence="1 2">
    <name type="scientific">Solirubrobacter deserti</name>
    <dbReference type="NCBI Taxonomy" id="2282478"/>
    <lineage>
        <taxon>Bacteria</taxon>
        <taxon>Bacillati</taxon>
        <taxon>Actinomycetota</taxon>
        <taxon>Thermoleophilia</taxon>
        <taxon>Solirubrobacterales</taxon>
        <taxon>Solirubrobacteraceae</taxon>
        <taxon>Solirubrobacter</taxon>
    </lineage>
</organism>
<dbReference type="EMBL" id="JAPCID010000033">
    <property type="protein sequence ID" value="MDA0140076.1"/>
    <property type="molecule type" value="Genomic_DNA"/>
</dbReference>
<dbReference type="Proteomes" id="UP001147700">
    <property type="component" value="Unassembled WGS sequence"/>
</dbReference>
<evidence type="ECO:0000313" key="2">
    <source>
        <dbReference type="Proteomes" id="UP001147700"/>
    </source>
</evidence>
<reference evidence="1" key="1">
    <citation type="submission" date="2022-10" db="EMBL/GenBank/DDBJ databases">
        <title>The WGS of Solirubrobacter sp. CPCC 204708.</title>
        <authorList>
            <person name="Jiang Z."/>
        </authorList>
    </citation>
    <scope>NUCLEOTIDE SEQUENCE</scope>
    <source>
        <strain evidence="1">CPCC 204708</strain>
    </source>
</reference>
<comment type="caution">
    <text evidence="1">The sequence shown here is derived from an EMBL/GenBank/DDBJ whole genome shotgun (WGS) entry which is preliminary data.</text>
</comment>
<name>A0ABT4RP50_9ACTN</name>
<sequence>MRTIAFSAAFPLDSSSQVRLEQVDHAFEVFDNPDSYRSSYPDIDGVPLFLPLTTAVELHGLASDDEERLATLVGTRRTCSWYFHGAAIVHALDLAVGSVWFADQFADEITVSDFGDFDTVVRREGLWQAASGRSVDAVKAWLDQLP</sequence>
<protein>
    <submittedName>
        <fullName evidence="1">Uncharacterized protein</fullName>
    </submittedName>
</protein>
<dbReference type="RefSeq" id="WP_202956007.1">
    <property type="nucleotide sequence ID" value="NZ_JAPCID010000033.1"/>
</dbReference>
<gene>
    <name evidence="1" type="ORF">OJ962_21415</name>
</gene>
<accession>A0ABT4RP50</accession>